<feature type="transmembrane region" description="Helical" evidence="2">
    <location>
        <begin position="99"/>
        <end position="121"/>
    </location>
</feature>
<dbReference type="EMBL" id="MLCN01000051">
    <property type="protein sequence ID" value="ONG37534.1"/>
    <property type="molecule type" value="Genomic_DNA"/>
</dbReference>
<sequence>MNQYPVSPDADGGREIHFPQVPDVVTPPPVPPVADSTTPLPPGFMANRRFEFHGNGSEYFGIWISNLVLTISTIGFYAPWAKVRRLRYFYGHTKLANRAFDFTGVPTKILAGRLIAAAVYFTFAFGGQYSPKVAIAGFILLFLVLPWLLRATFRFNARNSKYSNSRLFFSGSTAQIYKTLLLCLLITVFTLGIMTPYAIWLYKRYQFNHLHLGQLDFKLDVDVGRYFSAIYVPYFFVLGAMLIGGILVGVTGLNFSGGLSAAAIAFIVSIYVMLFLIVPLIQARLYKATWNHVSLAKNRFECNINQWRYSWIVITNWLARIVSFGLLSAWAAVRIYRYKIESLSIQLVDSPNDLLTLARQDPSAFAEELTDILDIDVSL</sequence>
<dbReference type="Proteomes" id="UP000192132">
    <property type="component" value="Unassembled WGS sequence"/>
</dbReference>
<feature type="region of interest" description="Disordered" evidence="1">
    <location>
        <begin position="1"/>
        <end position="22"/>
    </location>
</feature>
<feature type="transmembrane region" description="Helical" evidence="2">
    <location>
        <begin position="176"/>
        <end position="200"/>
    </location>
</feature>
<dbReference type="AlphaFoldDB" id="A0A1S8CSZ8"/>
<protein>
    <recommendedName>
        <fullName evidence="5">DUF898 domain-containing protein</fullName>
    </recommendedName>
</protein>
<dbReference type="InterPro" id="IPR010295">
    <property type="entry name" value="DUF898"/>
</dbReference>
<evidence type="ECO:0000256" key="1">
    <source>
        <dbReference type="SAM" id="MobiDB-lite"/>
    </source>
</evidence>
<keyword evidence="2" id="KW-1133">Transmembrane helix</keyword>
<dbReference type="RefSeq" id="WP_076879266.1">
    <property type="nucleotide sequence ID" value="NZ_MLCN01000051.1"/>
</dbReference>
<comment type="caution">
    <text evidence="3">The sequence shown here is derived from an EMBL/GenBank/DDBJ whole genome shotgun (WGS) entry which is preliminary data.</text>
</comment>
<dbReference type="OrthoDB" id="9765721at2"/>
<dbReference type="STRING" id="1907941.BKE30_14295"/>
<organism evidence="3 4">
    <name type="scientific">Alkanindiges hydrocarboniclasticus</name>
    <dbReference type="NCBI Taxonomy" id="1907941"/>
    <lineage>
        <taxon>Bacteria</taxon>
        <taxon>Pseudomonadati</taxon>
        <taxon>Pseudomonadota</taxon>
        <taxon>Gammaproteobacteria</taxon>
        <taxon>Moraxellales</taxon>
        <taxon>Moraxellaceae</taxon>
        <taxon>Alkanindiges</taxon>
    </lineage>
</organism>
<proteinExistence type="predicted"/>
<keyword evidence="4" id="KW-1185">Reference proteome</keyword>
<keyword evidence="2" id="KW-0812">Transmembrane</keyword>
<feature type="transmembrane region" description="Helical" evidence="2">
    <location>
        <begin position="262"/>
        <end position="281"/>
    </location>
</feature>
<evidence type="ECO:0008006" key="5">
    <source>
        <dbReference type="Google" id="ProtNLM"/>
    </source>
</evidence>
<accession>A0A1S8CSZ8</accession>
<keyword evidence="2" id="KW-0472">Membrane</keyword>
<feature type="transmembrane region" description="Helical" evidence="2">
    <location>
        <begin position="133"/>
        <end position="155"/>
    </location>
</feature>
<feature type="transmembrane region" description="Helical" evidence="2">
    <location>
        <begin position="226"/>
        <end position="250"/>
    </location>
</feature>
<evidence type="ECO:0000313" key="3">
    <source>
        <dbReference type="EMBL" id="ONG37534.1"/>
    </source>
</evidence>
<name>A0A1S8CSZ8_9GAMM</name>
<feature type="transmembrane region" description="Helical" evidence="2">
    <location>
        <begin position="317"/>
        <end position="336"/>
    </location>
</feature>
<reference evidence="3 4" key="1">
    <citation type="submission" date="2016-10" db="EMBL/GenBank/DDBJ databases">
        <title>Draft Genome sequence of Alkanindiges sp. strain H1.</title>
        <authorList>
            <person name="Subhash Y."/>
            <person name="Lee S."/>
        </authorList>
    </citation>
    <scope>NUCLEOTIDE SEQUENCE [LARGE SCALE GENOMIC DNA]</scope>
    <source>
        <strain evidence="3 4">H1</strain>
    </source>
</reference>
<evidence type="ECO:0000313" key="4">
    <source>
        <dbReference type="Proteomes" id="UP000192132"/>
    </source>
</evidence>
<dbReference type="Pfam" id="PF05987">
    <property type="entry name" value="DUF898"/>
    <property type="match status" value="1"/>
</dbReference>
<feature type="transmembrane region" description="Helical" evidence="2">
    <location>
        <begin position="59"/>
        <end position="78"/>
    </location>
</feature>
<gene>
    <name evidence="3" type="ORF">BKE30_14295</name>
</gene>
<evidence type="ECO:0000256" key="2">
    <source>
        <dbReference type="SAM" id="Phobius"/>
    </source>
</evidence>